<evidence type="ECO:0000313" key="2">
    <source>
        <dbReference type="Proteomes" id="UP000193244"/>
    </source>
</evidence>
<evidence type="ECO:0000313" key="1">
    <source>
        <dbReference type="EMBL" id="SMG41526.1"/>
    </source>
</evidence>
<keyword evidence="2" id="KW-1185">Reference proteome</keyword>
<dbReference type="PANTHER" id="PTHR39186">
    <property type="entry name" value="DUF2071 FAMILY PROTEIN"/>
    <property type="match status" value="1"/>
</dbReference>
<dbReference type="Gene3D" id="2.40.400.10">
    <property type="entry name" value="Acetoacetate decarboxylase-like"/>
    <property type="match status" value="1"/>
</dbReference>
<sequence length="246" mass="27012">MDLSRTAPPLRGGVVAAQEWRQVSFVHWRIAPEVVAPLLPPGVVPDLFDGSAWVGLIAFRLGDARIGPLPPTSRWGSFTEVNVRLYGVDASGRRGVVFRSLEASSLPAVLAARALFGLPYVWSRTDQRQSSNGWQYASRRRALRPGSLEPRFRLDVSVDETRTVDDELSLFLTARWGLFQERIGRTLWLPNEHEPWVLHPAKVTTLHDELCAAAGIPGIVDAPPDSVLFSPGVDARFGLGSMKGAV</sequence>
<gene>
    <name evidence="1" type="ORF">SAMN06296010_2609</name>
</gene>
<accession>A0A1X7KK81</accession>
<organism evidence="1 2">
    <name type="scientific">Agreia pratensis</name>
    <dbReference type="NCBI Taxonomy" id="150121"/>
    <lineage>
        <taxon>Bacteria</taxon>
        <taxon>Bacillati</taxon>
        <taxon>Actinomycetota</taxon>
        <taxon>Actinomycetes</taxon>
        <taxon>Micrococcales</taxon>
        <taxon>Microbacteriaceae</taxon>
        <taxon>Agreia</taxon>
    </lineage>
</organism>
<evidence type="ECO:0008006" key="3">
    <source>
        <dbReference type="Google" id="ProtNLM"/>
    </source>
</evidence>
<dbReference type="AlphaFoldDB" id="A0A1X7KK81"/>
<dbReference type="PANTHER" id="PTHR39186:SF1">
    <property type="entry name" value="DUF2071 DOMAIN-CONTAINING PROTEIN"/>
    <property type="match status" value="1"/>
</dbReference>
<dbReference type="SUPFAM" id="SSF160104">
    <property type="entry name" value="Acetoacetate decarboxylase-like"/>
    <property type="match status" value="1"/>
</dbReference>
<dbReference type="InterPro" id="IPR023375">
    <property type="entry name" value="ADC_dom_sf"/>
</dbReference>
<name>A0A1X7KK81_9MICO</name>
<dbReference type="EMBL" id="FXAY01000004">
    <property type="protein sequence ID" value="SMG41526.1"/>
    <property type="molecule type" value="Genomic_DNA"/>
</dbReference>
<dbReference type="InterPro" id="IPR018644">
    <property type="entry name" value="DUF2071"/>
</dbReference>
<reference evidence="2" key="1">
    <citation type="submission" date="2017-04" db="EMBL/GenBank/DDBJ databases">
        <authorList>
            <person name="Varghese N."/>
            <person name="Submissions S."/>
        </authorList>
    </citation>
    <scope>NUCLEOTIDE SEQUENCE [LARGE SCALE GENOMIC DNA]</scope>
    <source>
        <strain evidence="2">VKM Ac-2510</strain>
    </source>
</reference>
<protein>
    <recommendedName>
        <fullName evidence="3">DUF2071 domain-containing protein</fullName>
    </recommendedName>
</protein>
<proteinExistence type="predicted"/>
<dbReference type="Pfam" id="PF09844">
    <property type="entry name" value="DUF2071"/>
    <property type="match status" value="1"/>
</dbReference>
<dbReference type="Proteomes" id="UP000193244">
    <property type="component" value="Unassembled WGS sequence"/>
</dbReference>
<dbReference type="RefSeq" id="WP_244894753.1">
    <property type="nucleotide sequence ID" value="NZ_FXAY01000004.1"/>
</dbReference>
<dbReference type="STRING" id="150121.SAMN06296010_2609"/>